<sequence length="190" mass="21658">MFDWFKKKAKKEDVEQLKGAVQTGFGKIREDVSNVSTWINHLKEKGEGRDDDISDIYEELSSIKSELENIKNMIDILGNRKLFKQRQTVFNKQTAVQAVQTPVQTAVQSQIFDGFLDSLSITERAIVWVLLNSELKLSYDDLAAMLGKERATVRGQLNSIKQKSEGLISEQIGQNNKKRFYVPDKLKGTM</sequence>
<reference evidence="2" key="1">
    <citation type="journal article" date="2014" name="Front. Microbiol.">
        <title>High frequency of phylogenetically diverse reductive dehalogenase-homologous genes in deep subseafloor sedimentary metagenomes.</title>
        <authorList>
            <person name="Kawai M."/>
            <person name="Futagami T."/>
            <person name="Toyoda A."/>
            <person name="Takaki Y."/>
            <person name="Nishi S."/>
            <person name="Hori S."/>
            <person name="Arai W."/>
            <person name="Tsubouchi T."/>
            <person name="Morono Y."/>
            <person name="Uchiyama I."/>
            <person name="Ito T."/>
            <person name="Fujiyama A."/>
            <person name="Inagaki F."/>
            <person name="Takami H."/>
        </authorList>
    </citation>
    <scope>NUCLEOTIDE SEQUENCE</scope>
    <source>
        <strain evidence="2">Expedition CK06-06</strain>
    </source>
</reference>
<protein>
    <recommendedName>
        <fullName evidence="3">Helix-turn-helix type 11 domain-containing protein</fullName>
    </recommendedName>
</protein>
<accession>X1BDP2</accession>
<feature type="non-terminal residue" evidence="2">
    <location>
        <position position="190"/>
    </location>
</feature>
<proteinExistence type="predicted"/>
<evidence type="ECO:0000313" key="2">
    <source>
        <dbReference type="EMBL" id="GAG93135.1"/>
    </source>
</evidence>
<evidence type="ECO:0000256" key="1">
    <source>
        <dbReference type="SAM" id="Coils"/>
    </source>
</evidence>
<dbReference type="AlphaFoldDB" id="X1BDP2"/>
<feature type="coiled-coil region" evidence="1">
    <location>
        <begin position="53"/>
        <end position="80"/>
    </location>
</feature>
<keyword evidence="1" id="KW-0175">Coiled coil</keyword>
<organism evidence="2">
    <name type="scientific">marine sediment metagenome</name>
    <dbReference type="NCBI Taxonomy" id="412755"/>
    <lineage>
        <taxon>unclassified sequences</taxon>
        <taxon>metagenomes</taxon>
        <taxon>ecological metagenomes</taxon>
    </lineage>
</organism>
<gene>
    <name evidence="2" type="ORF">S01H4_36531</name>
</gene>
<dbReference type="EMBL" id="BART01019543">
    <property type="protein sequence ID" value="GAG93135.1"/>
    <property type="molecule type" value="Genomic_DNA"/>
</dbReference>
<evidence type="ECO:0008006" key="3">
    <source>
        <dbReference type="Google" id="ProtNLM"/>
    </source>
</evidence>
<comment type="caution">
    <text evidence="2">The sequence shown here is derived from an EMBL/GenBank/DDBJ whole genome shotgun (WGS) entry which is preliminary data.</text>
</comment>
<name>X1BDP2_9ZZZZ</name>